<feature type="domain" description="PAS" evidence="3">
    <location>
        <begin position="230"/>
        <end position="278"/>
    </location>
</feature>
<keyword evidence="2" id="KW-0812">Transmembrane</keyword>
<dbReference type="Pfam" id="PF00497">
    <property type="entry name" value="SBP_bac_3"/>
    <property type="match status" value="1"/>
</dbReference>
<accession>A0ABT3N6H8</accession>
<evidence type="ECO:0000256" key="1">
    <source>
        <dbReference type="SAM" id="Coils"/>
    </source>
</evidence>
<keyword evidence="5" id="KW-1185">Reference proteome</keyword>
<dbReference type="InterPro" id="IPR035965">
    <property type="entry name" value="PAS-like_dom_sf"/>
</dbReference>
<evidence type="ECO:0000259" key="3">
    <source>
        <dbReference type="PROSITE" id="PS50112"/>
    </source>
</evidence>
<sequence>MEVFSTQSWDESLVLSKKGKCILLPFLNRTPERDVWLNFTRPYFIDSHVFVTRVDHDYIANVAGLRNKIMVLPLGTSVEERVRMDYPNLDLVIVPDEVTVFRMVEDGRADMTLRSLTMAAHTIRKEGRFNLKIAGGIPAYANELRAGVHRDYPELRDRLDAAIATLIPEEIQDAVNRHVPIRVGYRMGHGLFFQVAGTLLLLLMAAGLWTVQLRLFNRKLAGLAEKARRAEQHLRQLIDLMPGYVFVRDQQGRFVITNRALADLLGCLPDRVAGKTDLDYGRIRIMYSCIWQRITW</sequence>
<dbReference type="InterPro" id="IPR000014">
    <property type="entry name" value="PAS"/>
</dbReference>
<evidence type="ECO:0000256" key="2">
    <source>
        <dbReference type="SAM" id="Phobius"/>
    </source>
</evidence>
<keyword evidence="2" id="KW-1133">Transmembrane helix</keyword>
<feature type="coiled-coil region" evidence="1">
    <location>
        <begin position="213"/>
        <end position="240"/>
    </location>
</feature>
<organism evidence="4 5">
    <name type="scientific">Desulfobotulus pelophilus</name>
    <dbReference type="NCBI Taxonomy" id="2823377"/>
    <lineage>
        <taxon>Bacteria</taxon>
        <taxon>Pseudomonadati</taxon>
        <taxon>Thermodesulfobacteriota</taxon>
        <taxon>Desulfobacteria</taxon>
        <taxon>Desulfobacterales</taxon>
        <taxon>Desulfobacteraceae</taxon>
        <taxon>Desulfobotulus</taxon>
    </lineage>
</organism>
<dbReference type="RefSeq" id="WP_265423949.1">
    <property type="nucleotide sequence ID" value="NZ_JAPFPW010000002.1"/>
</dbReference>
<proteinExistence type="predicted"/>
<dbReference type="InterPro" id="IPR001638">
    <property type="entry name" value="Solute-binding_3/MltF_N"/>
</dbReference>
<feature type="transmembrane region" description="Helical" evidence="2">
    <location>
        <begin position="191"/>
        <end position="211"/>
    </location>
</feature>
<dbReference type="EMBL" id="JAPFPW010000002">
    <property type="protein sequence ID" value="MCW7753063.1"/>
    <property type="molecule type" value="Genomic_DNA"/>
</dbReference>
<evidence type="ECO:0000313" key="4">
    <source>
        <dbReference type="EMBL" id="MCW7753063.1"/>
    </source>
</evidence>
<evidence type="ECO:0000313" key="5">
    <source>
        <dbReference type="Proteomes" id="UP001209681"/>
    </source>
</evidence>
<name>A0ABT3N6H8_9BACT</name>
<gene>
    <name evidence="4" type="ORF">OOT00_03575</name>
</gene>
<reference evidence="4 5" key="1">
    <citation type="submission" date="2022-11" db="EMBL/GenBank/DDBJ databases">
        <title>Desulfobotulus tamanensis H1 sp. nov. - anaerobic, alkaliphilic, sulphate reducing bacterium isolated from terrestrial mud volcano.</title>
        <authorList>
            <person name="Frolova A."/>
            <person name="Merkel A.Y."/>
            <person name="Slobodkin A.I."/>
        </authorList>
    </citation>
    <scope>NUCLEOTIDE SEQUENCE [LARGE SCALE GENOMIC DNA]</scope>
    <source>
        <strain evidence="4 5">H1</strain>
    </source>
</reference>
<dbReference type="Gene3D" id="3.30.450.20">
    <property type="entry name" value="PAS domain"/>
    <property type="match status" value="1"/>
</dbReference>
<dbReference type="PROSITE" id="PS50112">
    <property type="entry name" value="PAS"/>
    <property type="match status" value="1"/>
</dbReference>
<dbReference type="Proteomes" id="UP001209681">
    <property type="component" value="Unassembled WGS sequence"/>
</dbReference>
<keyword evidence="2" id="KW-0472">Membrane</keyword>
<dbReference type="SUPFAM" id="SSF55785">
    <property type="entry name" value="PYP-like sensor domain (PAS domain)"/>
    <property type="match status" value="1"/>
</dbReference>
<dbReference type="Gene3D" id="3.40.190.10">
    <property type="entry name" value="Periplasmic binding protein-like II"/>
    <property type="match status" value="2"/>
</dbReference>
<comment type="caution">
    <text evidence="4">The sequence shown here is derived from an EMBL/GenBank/DDBJ whole genome shotgun (WGS) entry which is preliminary data.</text>
</comment>
<dbReference type="InterPro" id="IPR013767">
    <property type="entry name" value="PAS_fold"/>
</dbReference>
<protein>
    <submittedName>
        <fullName evidence="4">Transporter substrate-binding domain-containing protein</fullName>
    </submittedName>
</protein>
<dbReference type="Pfam" id="PF00989">
    <property type="entry name" value="PAS"/>
    <property type="match status" value="1"/>
</dbReference>
<dbReference type="SUPFAM" id="SSF53850">
    <property type="entry name" value="Periplasmic binding protein-like II"/>
    <property type="match status" value="1"/>
</dbReference>
<keyword evidence="1" id="KW-0175">Coiled coil</keyword>